<accession>A0AAV5FUB6</accession>
<dbReference type="Proteomes" id="UP001054889">
    <property type="component" value="Unassembled WGS sequence"/>
</dbReference>
<dbReference type="AlphaFoldDB" id="A0AAV5FUB6"/>
<feature type="region of interest" description="Disordered" evidence="1">
    <location>
        <begin position="1"/>
        <end position="20"/>
    </location>
</feature>
<organism evidence="2 3">
    <name type="scientific">Eleusine coracana subsp. coracana</name>
    <dbReference type="NCBI Taxonomy" id="191504"/>
    <lineage>
        <taxon>Eukaryota</taxon>
        <taxon>Viridiplantae</taxon>
        <taxon>Streptophyta</taxon>
        <taxon>Embryophyta</taxon>
        <taxon>Tracheophyta</taxon>
        <taxon>Spermatophyta</taxon>
        <taxon>Magnoliopsida</taxon>
        <taxon>Liliopsida</taxon>
        <taxon>Poales</taxon>
        <taxon>Poaceae</taxon>
        <taxon>PACMAD clade</taxon>
        <taxon>Chloridoideae</taxon>
        <taxon>Cynodonteae</taxon>
        <taxon>Eleusininae</taxon>
        <taxon>Eleusine</taxon>
    </lineage>
</organism>
<sequence length="150" mass="16119">MRALDPSTSSRATRHNTQPSRAVRLMLIPPSLLPSFQVKQRASRAAHHLHRCTAPSLTPRAAALPFLLLPPPSLSPRTLSETDAPPVRHYYCSPTVHLTPFFSRLPPPHPLPCGGGKRPEPPLPARAHLLPLSHQKSDGGCGGVAGLLLA</sequence>
<proteinExistence type="predicted"/>
<gene>
    <name evidence="2" type="primary">gb27073</name>
    <name evidence="2" type="ORF">PR202_gb27073</name>
</gene>
<protein>
    <submittedName>
        <fullName evidence="2">Uncharacterized protein</fullName>
    </submittedName>
</protein>
<evidence type="ECO:0000313" key="3">
    <source>
        <dbReference type="Proteomes" id="UP001054889"/>
    </source>
</evidence>
<name>A0AAV5FUB6_ELECO</name>
<dbReference type="EMBL" id="BQKI01000095">
    <property type="protein sequence ID" value="GJN38065.1"/>
    <property type="molecule type" value="Genomic_DNA"/>
</dbReference>
<evidence type="ECO:0000256" key="1">
    <source>
        <dbReference type="SAM" id="MobiDB-lite"/>
    </source>
</evidence>
<evidence type="ECO:0000313" key="2">
    <source>
        <dbReference type="EMBL" id="GJN38065.1"/>
    </source>
</evidence>
<comment type="caution">
    <text evidence="2">The sequence shown here is derived from an EMBL/GenBank/DDBJ whole genome shotgun (WGS) entry which is preliminary data.</text>
</comment>
<reference evidence="2" key="1">
    <citation type="journal article" date="2018" name="DNA Res.">
        <title>Multiple hybrid de novo genome assembly of finger millet, an orphan allotetraploid crop.</title>
        <authorList>
            <person name="Hatakeyama M."/>
            <person name="Aluri S."/>
            <person name="Balachadran M.T."/>
            <person name="Sivarajan S.R."/>
            <person name="Patrignani A."/>
            <person name="Gruter S."/>
            <person name="Poveda L."/>
            <person name="Shimizu-Inatsugi R."/>
            <person name="Baeten J."/>
            <person name="Francoijs K.J."/>
            <person name="Nataraja K.N."/>
            <person name="Reddy Y.A.N."/>
            <person name="Phadnis S."/>
            <person name="Ravikumar R.L."/>
            <person name="Schlapbach R."/>
            <person name="Sreeman S.M."/>
            <person name="Shimizu K.K."/>
        </authorList>
    </citation>
    <scope>NUCLEOTIDE SEQUENCE</scope>
</reference>
<reference evidence="2" key="2">
    <citation type="submission" date="2021-12" db="EMBL/GenBank/DDBJ databases">
        <title>Resequencing data analysis of finger millet.</title>
        <authorList>
            <person name="Hatakeyama M."/>
            <person name="Aluri S."/>
            <person name="Balachadran M.T."/>
            <person name="Sivarajan S.R."/>
            <person name="Poveda L."/>
            <person name="Shimizu-Inatsugi R."/>
            <person name="Schlapbach R."/>
            <person name="Sreeman S.M."/>
            <person name="Shimizu K.K."/>
        </authorList>
    </citation>
    <scope>NUCLEOTIDE SEQUENCE</scope>
</reference>
<keyword evidence="3" id="KW-1185">Reference proteome</keyword>